<evidence type="ECO:0000313" key="1">
    <source>
        <dbReference type="EMBL" id="KAI9255246.1"/>
    </source>
</evidence>
<dbReference type="AlphaFoldDB" id="A0AAD5PBM1"/>
<proteinExistence type="predicted"/>
<keyword evidence="2" id="KW-1185">Reference proteome</keyword>
<reference evidence="1" key="1">
    <citation type="journal article" date="2022" name="IScience">
        <title>Evolution of zygomycete secretomes and the origins of terrestrial fungal ecologies.</title>
        <authorList>
            <person name="Chang Y."/>
            <person name="Wang Y."/>
            <person name="Mondo S."/>
            <person name="Ahrendt S."/>
            <person name="Andreopoulos W."/>
            <person name="Barry K."/>
            <person name="Beard J."/>
            <person name="Benny G.L."/>
            <person name="Blankenship S."/>
            <person name="Bonito G."/>
            <person name="Cuomo C."/>
            <person name="Desiro A."/>
            <person name="Gervers K.A."/>
            <person name="Hundley H."/>
            <person name="Kuo A."/>
            <person name="LaButti K."/>
            <person name="Lang B.F."/>
            <person name="Lipzen A."/>
            <person name="O'Donnell K."/>
            <person name="Pangilinan J."/>
            <person name="Reynolds N."/>
            <person name="Sandor L."/>
            <person name="Smith M.E."/>
            <person name="Tsang A."/>
            <person name="Grigoriev I.V."/>
            <person name="Stajich J.E."/>
            <person name="Spatafora J.W."/>
        </authorList>
    </citation>
    <scope>NUCLEOTIDE SEQUENCE</scope>
    <source>
        <strain evidence="1">RSA 2281</strain>
    </source>
</reference>
<organism evidence="1 2">
    <name type="scientific">Phascolomyces articulosus</name>
    <dbReference type="NCBI Taxonomy" id="60185"/>
    <lineage>
        <taxon>Eukaryota</taxon>
        <taxon>Fungi</taxon>
        <taxon>Fungi incertae sedis</taxon>
        <taxon>Mucoromycota</taxon>
        <taxon>Mucoromycotina</taxon>
        <taxon>Mucoromycetes</taxon>
        <taxon>Mucorales</taxon>
        <taxon>Lichtheimiaceae</taxon>
        <taxon>Phascolomyces</taxon>
    </lineage>
</organism>
<sequence>MAQPMEIDQERRVSVDVVPFIVVLPKELSSVNIQDNIDHSYTFNRAFTVADAKPFARENQNKSLERLHDRRLVVDNDQTSFCSLLCNLLNNMTTKTPIVYLLLGENNRCPIKGLLALTAIAHVLSIKVYVFSTSKSPVIIRPSFASSSLLALLHHADSFASTSAWVPLSATTARPFISPLPPVIPASPTTEAAHKRSDNEPKARKEVVIKLLQWMRI</sequence>
<reference evidence="1" key="2">
    <citation type="submission" date="2023-02" db="EMBL/GenBank/DDBJ databases">
        <authorList>
            <consortium name="DOE Joint Genome Institute"/>
            <person name="Mondo S.J."/>
            <person name="Chang Y."/>
            <person name="Wang Y."/>
            <person name="Ahrendt S."/>
            <person name="Andreopoulos W."/>
            <person name="Barry K."/>
            <person name="Beard J."/>
            <person name="Benny G.L."/>
            <person name="Blankenship S."/>
            <person name="Bonito G."/>
            <person name="Cuomo C."/>
            <person name="Desiro A."/>
            <person name="Gervers K.A."/>
            <person name="Hundley H."/>
            <person name="Kuo A."/>
            <person name="LaButti K."/>
            <person name="Lang B.F."/>
            <person name="Lipzen A."/>
            <person name="O'Donnell K."/>
            <person name="Pangilinan J."/>
            <person name="Reynolds N."/>
            <person name="Sandor L."/>
            <person name="Smith M.W."/>
            <person name="Tsang A."/>
            <person name="Grigoriev I.V."/>
            <person name="Stajich J.E."/>
            <person name="Spatafora J.W."/>
        </authorList>
    </citation>
    <scope>NUCLEOTIDE SEQUENCE</scope>
    <source>
        <strain evidence="1">RSA 2281</strain>
    </source>
</reference>
<dbReference type="Proteomes" id="UP001209540">
    <property type="component" value="Unassembled WGS sequence"/>
</dbReference>
<name>A0AAD5PBM1_9FUNG</name>
<gene>
    <name evidence="1" type="ORF">BDA99DRAFT_540159</name>
</gene>
<dbReference type="EMBL" id="JAIXMP010000023">
    <property type="protein sequence ID" value="KAI9255246.1"/>
    <property type="molecule type" value="Genomic_DNA"/>
</dbReference>
<comment type="caution">
    <text evidence="1">The sequence shown here is derived from an EMBL/GenBank/DDBJ whole genome shotgun (WGS) entry which is preliminary data.</text>
</comment>
<evidence type="ECO:0000313" key="2">
    <source>
        <dbReference type="Proteomes" id="UP001209540"/>
    </source>
</evidence>
<accession>A0AAD5PBM1</accession>
<protein>
    <submittedName>
        <fullName evidence="1">Uncharacterized protein</fullName>
    </submittedName>
</protein>